<name>A0ACC0ARG4_CATRO</name>
<reference evidence="2" key="1">
    <citation type="journal article" date="2023" name="Nat. Plants">
        <title>Single-cell RNA sequencing provides a high-resolution roadmap for understanding the multicellular compartmentation of specialized metabolism.</title>
        <authorList>
            <person name="Sun S."/>
            <person name="Shen X."/>
            <person name="Li Y."/>
            <person name="Li Y."/>
            <person name="Wang S."/>
            <person name="Li R."/>
            <person name="Zhang H."/>
            <person name="Shen G."/>
            <person name="Guo B."/>
            <person name="Wei J."/>
            <person name="Xu J."/>
            <person name="St-Pierre B."/>
            <person name="Chen S."/>
            <person name="Sun C."/>
        </authorList>
    </citation>
    <scope>NUCLEOTIDE SEQUENCE [LARGE SCALE GENOMIC DNA]</scope>
</reference>
<evidence type="ECO:0000313" key="1">
    <source>
        <dbReference type="EMBL" id="KAI5662855.1"/>
    </source>
</evidence>
<proteinExistence type="predicted"/>
<comment type="caution">
    <text evidence="1">The sequence shown here is derived from an EMBL/GenBank/DDBJ whole genome shotgun (WGS) entry which is preliminary data.</text>
</comment>
<dbReference type="Proteomes" id="UP001060085">
    <property type="component" value="Linkage Group LG05"/>
</dbReference>
<dbReference type="EMBL" id="CM044705">
    <property type="protein sequence ID" value="KAI5662855.1"/>
    <property type="molecule type" value="Genomic_DNA"/>
</dbReference>
<organism evidence="1 2">
    <name type="scientific">Catharanthus roseus</name>
    <name type="common">Madagascar periwinkle</name>
    <name type="synonym">Vinca rosea</name>
    <dbReference type="NCBI Taxonomy" id="4058"/>
    <lineage>
        <taxon>Eukaryota</taxon>
        <taxon>Viridiplantae</taxon>
        <taxon>Streptophyta</taxon>
        <taxon>Embryophyta</taxon>
        <taxon>Tracheophyta</taxon>
        <taxon>Spermatophyta</taxon>
        <taxon>Magnoliopsida</taxon>
        <taxon>eudicotyledons</taxon>
        <taxon>Gunneridae</taxon>
        <taxon>Pentapetalae</taxon>
        <taxon>asterids</taxon>
        <taxon>lamiids</taxon>
        <taxon>Gentianales</taxon>
        <taxon>Apocynaceae</taxon>
        <taxon>Rauvolfioideae</taxon>
        <taxon>Vinceae</taxon>
        <taxon>Catharanthinae</taxon>
        <taxon>Catharanthus</taxon>
    </lineage>
</organism>
<accession>A0ACC0ARG4</accession>
<gene>
    <name evidence="1" type="ORF">M9H77_22178</name>
</gene>
<protein>
    <submittedName>
        <fullName evidence="1">Uncharacterized protein</fullName>
    </submittedName>
</protein>
<keyword evidence="2" id="KW-1185">Reference proteome</keyword>
<sequence>MESLNLSLKNYEVSSEGDVACDDRISNLLDSIFYFILSFPPIIESVQTSVLSTSLSDNYGKFYTDTWVSVANAKIFGPIAGQPLHLQNPGVYDIIQFTTYNPFTVLDVTFDDSNHYSYLTVEINALSLEYLDLGYCIIREFILNNLLTLIEAYIELCEGIGGDPNSVKLAQEDVYQMELLKVKIGKCKKETKSKSVKGSYFDNTTLASFYKLPRLSKLAVNAECCQWNKLLYILESLVNLYVEADLEVSSKFEMLRKICVFCRISQDKLLCNLYNTLSEYYPLIPLSFGIFQPHSISFTLGFLPLLIYPIII</sequence>
<evidence type="ECO:0000313" key="2">
    <source>
        <dbReference type="Proteomes" id="UP001060085"/>
    </source>
</evidence>